<evidence type="ECO:0008006" key="4">
    <source>
        <dbReference type="Google" id="ProtNLM"/>
    </source>
</evidence>
<feature type="transmembrane region" description="Helical" evidence="1">
    <location>
        <begin position="112"/>
        <end position="134"/>
    </location>
</feature>
<proteinExistence type="predicted"/>
<feature type="transmembrane region" description="Helical" evidence="1">
    <location>
        <begin position="140"/>
        <end position="162"/>
    </location>
</feature>
<feature type="transmembrane region" description="Helical" evidence="1">
    <location>
        <begin position="174"/>
        <end position="192"/>
    </location>
</feature>
<keyword evidence="1" id="KW-0812">Transmembrane</keyword>
<comment type="caution">
    <text evidence="2">The sequence shown here is derived from an EMBL/GenBank/DDBJ whole genome shotgun (WGS) entry which is preliminary data.</text>
</comment>
<sequence>MSQWPGTRVDGQRERYRSPLWPKRAARRLFDPTWIPDPVDPLVEDLKRFRVSAGLVAAVGVYTFVAQDFAFEEVLENLAIACLVLLLVTPLTVGAMLFVWRRDGPLRVLRTQLFGSLKLLLGFVAAVLGTLLLLSMGSNAGAPVLAIAPAVFWMMAFVVRAAVRINSNFFGTAAVHRCLPPLLASVTSWLMALPDLITGDLHGLSLTLGVLFILGAPVAVTGIALLEMSRLRRFHGIRLRRHPAHASRLP</sequence>
<dbReference type="EMBL" id="JAEKOZ010000005">
    <property type="protein sequence ID" value="MBJ3807649.1"/>
    <property type="molecule type" value="Genomic_DNA"/>
</dbReference>
<keyword evidence="1" id="KW-1133">Transmembrane helix</keyword>
<protein>
    <recommendedName>
        <fullName evidence="4">Integral membrane protein</fullName>
    </recommendedName>
</protein>
<evidence type="ECO:0000313" key="2">
    <source>
        <dbReference type="EMBL" id="MBJ3807649.1"/>
    </source>
</evidence>
<dbReference type="RefSeq" id="WP_190116663.1">
    <property type="nucleotide sequence ID" value="NZ_BMVR01000006.1"/>
</dbReference>
<name>A0ABS0X3N0_9ACTN</name>
<evidence type="ECO:0000256" key="1">
    <source>
        <dbReference type="SAM" id="Phobius"/>
    </source>
</evidence>
<evidence type="ECO:0000313" key="3">
    <source>
        <dbReference type="Proteomes" id="UP000634780"/>
    </source>
</evidence>
<reference evidence="2 3" key="1">
    <citation type="submission" date="2020-12" db="EMBL/GenBank/DDBJ databases">
        <title>Streptomyces typhae sp. nov., a novel endophytic actinomycete isolated from the root of cattail pollen (Typha angustifolia L.).</title>
        <authorList>
            <person name="Peng C."/>
            <person name="Liu C."/>
        </authorList>
    </citation>
    <scope>NUCLEOTIDE SEQUENCE [LARGE SCALE GENOMIC DNA]</scope>
    <source>
        <strain evidence="2 3">JCM 4753</strain>
    </source>
</reference>
<keyword evidence="3" id="KW-1185">Reference proteome</keyword>
<gene>
    <name evidence="2" type="ORF">JGB26_11060</name>
</gene>
<keyword evidence="1" id="KW-0472">Membrane</keyword>
<accession>A0ABS0X3N0</accession>
<feature type="transmembrane region" description="Helical" evidence="1">
    <location>
        <begin position="204"/>
        <end position="226"/>
    </location>
</feature>
<organism evidence="2 3">
    <name type="scientific">Streptomyces flavofungini</name>
    <dbReference type="NCBI Taxonomy" id="68200"/>
    <lineage>
        <taxon>Bacteria</taxon>
        <taxon>Bacillati</taxon>
        <taxon>Actinomycetota</taxon>
        <taxon>Actinomycetes</taxon>
        <taxon>Kitasatosporales</taxon>
        <taxon>Streptomycetaceae</taxon>
        <taxon>Streptomyces</taxon>
    </lineage>
</organism>
<feature type="transmembrane region" description="Helical" evidence="1">
    <location>
        <begin position="78"/>
        <end position="100"/>
    </location>
</feature>
<dbReference type="Proteomes" id="UP000634780">
    <property type="component" value="Unassembled WGS sequence"/>
</dbReference>